<protein>
    <recommendedName>
        <fullName evidence="4">Nicotinate-nucleotide--dimethylbenzimidazole phosphoribosyltransferase</fullName>
        <ecNumber evidence="3">2.4.2.21</ecNumber>
    </recommendedName>
    <alternativeName>
        <fullName evidence="8">N(1)-alpha-phosphoribosyltransferase</fullName>
    </alternativeName>
</protein>
<dbReference type="Gene3D" id="3.40.50.10210">
    <property type="match status" value="1"/>
</dbReference>
<dbReference type="InterPro" id="IPR003200">
    <property type="entry name" value="Nict_dMeBzImd_PRibTrfase"/>
</dbReference>
<dbReference type="UniPathway" id="UPA00061">
    <property type="reaction ID" value="UER00516"/>
</dbReference>
<dbReference type="GO" id="GO:0008939">
    <property type="term" value="F:nicotinate-nucleotide-dimethylbenzimidazole phosphoribosyltransferase activity"/>
    <property type="evidence" value="ECO:0007669"/>
    <property type="project" value="UniProtKB-EC"/>
</dbReference>
<dbReference type="Proteomes" id="UP000036503">
    <property type="component" value="Unassembled WGS sequence"/>
</dbReference>
<dbReference type="RefSeq" id="WP_048514151.1">
    <property type="nucleotide sequence ID" value="NZ_FUXD01000011.1"/>
</dbReference>
<evidence type="ECO:0000256" key="2">
    <source>
        <dbReference type="ARBA" id="ARBA00007110"/>
    </source>
</evidence>
<sequence length="333" mass="35815">MDQVLEKVISYIGTLDVVKVAECHQRLGSLEKAPDAHLADLAERIAGIQGTLHPEKLKKAVVIFAADHAVDGGENKTKGKTSQAAAAEIAAGKGPVNKVAHRVGAGVLLLDMGLETDIPESEGVQDLKVMHGSHFWGRGIAMTENQMMDALFSGLQIGQNLADEGYTAVGLGNLGERGLLTAFIITAAFFRDKMEELPESVKAGGQIEKLTKLIDHSKLDRKQPLDLLCRAGAPDIAAMVGFILSAAQRRMLIVFDNAVTGTAVLIARALCRHVDNYIFPSARYTEPVHYMQMKKLGLKPFIETGSNMDQGMGSVLGVSFLDAAVELMNENIQ</sequence>
<dbReference type="Gene3D" id="1.10.1610.10">
    <property type="match status" value="1"/>
</dbReference>
<evidence type="ECO:0000313" key="10">
    <source>
        <dbReference type="EMBL" id="KMO86582.1"/>
    </source>
</evidence>
<evidence type="ECO:0000313" key="11">
    <source>
        <dbReference type="Proteomes" id="UP000036503"/>
    </source>
</evidence>
<keyword evidence="7 10" id="KW-0808">Transferase</keyword>
<keyword evidence="6 10" id="KW-0328">Glycosyltransferase</keyword>
<proteinExistence type="inferred from homology"/>
<dbReference type="InterPro" id="IPR036087">
    <property type="entry name" value="Nict_dMeBzImd_PRibTrfase_sf"/>
</dbReference>
<organism evidence="10 11">
    <name type="scientific">Megasphaera cerevisiae DSM 20462</name>
    <dbReference type="NCBI Taxonomy" id="1122219"/>
    <lineage>
        <taxon>Bacteria</taxon>
        <taxon>Bacillati</taxon>
        <taxon>Bacillota</taxon>
        <taxon>Negativicutes</taxon>
        <taxon>Veillonellales</taxon>
        <taxon>Veillonellaceae</taxon>
        <taxon>Megasphaera</taxon>
    </lineage>
</organism>
<comment type="catalytic activity">
    <reaction evidence="9">
        <text>5,6-dimethylbenzimidazole + nicotinate beta-D-ribonucleotide = alpha-ribazole 5'-phosphate + nicotinate + H(+)</text>
        <dbReference type="Rhea" id="RHEA:11196"/>
        <dbReference type="ChEBI" id="CHEBI:15378"/>
        <dbReference type="ChEBI" id="CHEBI:15890"/>
        <dbReference type="ChEBI" id="CHEBI:32544"/>
        <dbReference type="ChEBI" id="CHEBI:57502"/>
        <dbReference type="ChEBI" id="CHEBI:57918"/>
        <dbReference type="EC" id="2.4.2.21"/>
    </reaction>
</comment>
<evidence type="ECO:0000256" key="5">
    <source>
        <dbReference type="ARBA" id="ARBA00022573"/>
    </source>
</evidence>
<dbReference type="PATRIC" id="fig|1122219.3.peg.957"/>
<name>A0A0J6WXM6_9FIRM</name>
<dbReference type="PANTHER" id="PTHR43463:SF1">
    <property type="entry name" value="NICOTINATE-NUCLEOTIDE--DIMETHYLBENZIMIDAZOLE PHOSPHORIBOSYLTRANSFERASE"/>
    <property type="match status" value="1"/>
</dbReference>
<dbReference type="AlphaFoldDB" id="A0A0J6WXM6"/>
<comment type="pathway">
    <text evidence="1">Nucleoside biosynthesis; alpha-ribazole biosynthesis; alpha-ribazole from 5,6-dimethylbenzimidazole: step 1/2.</text>
</comment>
<comment type="similarity">
    <text evidence="2">Belongs to the CobT family.</text>
</comment>
<dbReference type="PANTHER" id="PTHR43463">
    <property type="entry name" value="NICOTINATE-NUCLEOTIDE--DIMETHYLBENZIMIDAZOLE PHOSPHORIBOSYLTRANSFERASE"/>
    <property type="match status" value="1"/>
</dbReference>
<dbReference type="EMBL" id="LEKT01000019">
    <property type="protein sequence ID" value="KMO86582.1"/>
    <property type="molecule type" value="Genomic_DNA"/>
</dbReference>
<evidence type="ECO:0000256" key="6">
    <source>
        <dbReference type="ARBA" id="ARBA00022676"/>
    </source>
</evidence>
<reference evidence="10 11" key="1">
    <citation type="submission" date="2015-06" db="EMBL/GenBank/DDBJ databases">
        <title>Draft genome sequence of beer spoilage bacterium Megasphaera cerevisiae type strain 20462.</title>
        <authorList>
            <person name="Kutumbaka K."/>
            <person name="Pasmowitz J."/>
            <person name="Mategko J."/>
            <person name="Reyes D."/>
            <person name="Friedrich A."/>
            <person name="Han S."/>
            <person name="Martens-Habbena W."/>
            <person name="Neal-McKinney J."/>
            <person name="Janagama H.K."/>
            <person name="Nadala C."/>
            <person name="Samadpour M."/>
        </authorList>
    </citation>
    <scope>NUCLEOTIDE SEQUENCE [LARGE SCALE GENOMIC DNA]</scope>
    <source>
        <strain evidence="10 11">DSM 20462</strain>
    </source>
</reference>
<evidence type="ECO:0000256" key="3">
    <source>
        <dbReference type="ARBA" id="ARBA00011991"/>
    </source>
</evidence>
<keyword evidence="5" id="KW-0169">Cobalamin biosynthesis</keyword>
<dbReference type="SUPFAM" id="SSF52733">
    <property type="entry name" value="Nicotinate mononucleotide:5,6-dimethylbenzimidazole phosphoribosyltransferase (CobT)"/>
    <property type="match status" value="1"/>
</dbReference>
<evidence type="ECO:0000256" key="9">
    <source>
        <dbReference type="ARBA" id="ARBA00047340"/>
    </source>
</evidence>
<dbReference type="OrthoDB" id="9781491at2"/>
<evidence type="ECO:0000256" key="8">
    <source>
        <dbReference type="ARBA" id="ARBA00030686"/>
    </source>
</evidence>
<evidence type="ECO:0000256" key="7">
    <source>
        <dbReference type="ARBA" id="ARBA00022679"/>
    </source>
</evidence>
<dbReference type="InParanoid" id="A0A0J6WXM6"/>
<evidence type="ECO:0000256" key="4">
    <source>
        <dbReference type="ARBA" id="ARBA00015486"/>
    </source>
</evidence>
<dbReference type="Pfam" id="PF02277">
    <property type="entry name" value="DBI_PRT"/>
    <property type="match status" value="1"/>
</dbReference>
<dbReference type="STRING" id="39029.BSR42_08580"/>
<comment type="caution">
    <text evidence="10">The sequence shown here is derived from an EMBL/GenBank/DDBJ whole genome shotgun (WGS) entry which is preliminary data.</text>
</comment>
<accession>A0A0J6WXM6</accession>
<dbReference type="EC" id="2.4.2.21" evidence="3"/>
<dbReference type="GO" id="GO:0009236">
    <property type="term" value="P:cobalamin biosynthetic process"/>
    <property type="evidence" value="ECO:0007669"/>
    <property type="project" value="UniProtKB-KW"/>
</dbReference>
<keyword evidence="11" id="KW-1185">Reference proteome</keyword>
<gene>
    <name evidence="10" type="ORF">AB840_07140</name>
</gene>
<evidence type="ECO:0000256" key="1">
    <source>
        <dbReference type="ARBA" id="ARBA00005049"/>
    </source>
</evidence>
<dbReference type="InterPro" id="IPR023195">
    <property type="entry name" value="Nict_dMeBzImd_PRibTrfase_N"/>
</dbReference>